<keyword evidence="4" id="KW-0949">S-adenosyl-L-methionine</keyword>
<organism evidence="7 8">
    <name type="scientific">Haloferula helveola</name>
    <dbReference type="NCBI Taxonomy" id="490095"/>
    <lineage>
        <taxon>Bacteria</taxon>
        <taxon>Pseudomonadati</taxon>
        <taxon>Verrucomicrobiota</taxon>
        <taxon>Verrucomicrobiia</taxon>
        <taxon>Verrucomicrobiales</taxon>
        <taxon>Verrucomicrobiaceae</taxon>
        <taxon>Haloferula</taxon>
    </lineage>
</organism>
<comment type="catalytic activity">
    <reaction evidence="6">
        <text>a 2'-deoxycytidine in DNA + S-adenosyl-L-methionine = a 5-methyl-2'-deoxycytidine in DNA + S-adenosyl-L-homocysteine + H(+)</text>
        <dbReference type="Rhea" id="RHEA:13681"/>
        <dbReference type="Rhea" id="RHEA-COMP:11369"/>
        <dbReference type="Rhea" id="RHEA-COMP:11370"/>
        <dbReference type="ChEBI" id="CHEBI:15378"/>
        <dbReference type="ChEBI" id="CHEBI:57856"/>
        <dbReference type="ChEBI" id="CHEBI:59789"/>
        <dbReference type="ChEBI" id="CHEBI:85452"/>
        <dbReference type="ChEBI" id="CHEBI:85454"/>
        <dbReference type="EC" id="2.1.1.37"/>
    </reaction>
</comment>
<sequence>MPKSAKFTDGSLVQGASWGRSFRVLSWDKPSWTVAYGNREIHIHPSGKRRLSVFEAMLLQGFPQSYRLLGTLSQQIRQVSDCIPMQVGFALAESIRTSIYR</sequence>
<reference evidence="7 8" key="1">
    <citation type="submission" date="2021-06" db="EMBL/GenBank/DDBJ databases">
        <title>Complete genome of Haloferula helveola possessing various polysaccharide degrading enzymes.</title>
        <authorList>
            <person name="Takami H."/>
            <person name="Huang C."/>
            <person name="Hamasaki K."/>
        </authorList>
    </citation>
    <scope>NUCLEOTIDE SEQUENCE [LARGE SCALE GENOMIC DNA]</scope>
    <source>
        <strain evidence="7 8">CN-1</strain>
    </source>
</reference>
<proteinExistence type="predicted"/>
<name>A0ABN6H1X2_9BACT</name>
<dbReference type="Pfam" id="PF00145">
    <property type="entry name" value="DNA_methylase"/>
    <property type="match status" value="1"/>
</dbReference>
<evidence type="ECO:0000256" key="3">
    <source>
        <dbReference type="ARBA" id="ARBA00022679"/>
    </source>
</evidence>
<dbReference type="PANTHER" id="PTHR10629">
    <property type="entry name" value="CYTOSINE-SPECIFIC METHYLTRANSFERASE"/>
    <property type="match status" value="1"/>
</dbReference>
<dbReference type="GO" id="GO:0016740">
    <property type="term" value="F:transferase activity"/>
    <property type="evidence" value="ECO:0007669"/>
    <property type="project" value="UniProtKB-KW"/>
</dbReference>
<keyword evidence="2" id="KW-0489">Methyltransferase</keyword>
<evidence type="ECO:0000256" key="4">
    <source>
        <dbReference type="ARBA" id="ARBA00022691"/>
    </source>
</evidence>
<dbReference type="SUPFAM" id="SSF53335">
    <property type="entry name" value="S-adenosyl-L-methionine-dependent methyltransferases"/>
    <property type="match status" value="1"/>
</dbReference>
<protein>
    <recommendedName>
        <fullName evidence="1">DNA (cytosine-5-)-methyltransferase</fullName>
        <ecNumber evidence="1">2.1.1.37</ecNumber>
    </recommendedName>
</protein>
<accession>A0ABN6H1X2</accession>
<evidence type="ECO:0000313" key="7">
    <source>
        <dbReference type="EMBL" id="BCX47644.1"/>
    </source>
</evidence>
<evidence type="ECO:0000256" key="2">
    <source>
        <dbReference type="ARBA" id="ARBA00022603"/>
    </source>
</evidence>
<dbReference type="Gene3D" id="3.90.120.10">
    <property type="entry name" value="DNA Methylase, subunit A, domain 2"/>
    <property type="match status" value="1"/>
</dbReference>
<evidence type="ECO:0000313" key="8">
    <source>
        <dbReference type="Proteomes" id="UP001374893"/>
    </source>
</evidence>
<dbReference type="InterPro" id="IPR050390">
    <property type="entry name" value="C5-Methyltransferase"/>
</dbReference>
<dbReference type="Proteomes" id="UP001374893">
    <property type="component" value="Chromosome"/>
</dbReference>
<keyword evidence="3 7" id="KW-0808">Transferase</keyword>
<dbReference type="InterPro" id="IPR001525">
    <property type="entry name" value="C5_MeTfrase"/>
</dbReference>
<dbReference type="PANTHER" id="PTHR10629:SF52">
    <property type="entry name" value="DNA (CYTOSINE-5)-METHYLTRANSFERASE 1"/>
    <property type="match status" value="1"/>
</dbReference>
<dbReference type="EC" id="2.1.1.37" evidence="1"/>
<keyword evidence="5" id="KW-0680">Restriction system</keyword>
<gene>
    <name evidence="7" type="ORF">HAHE_15520</name>
</gene>
<evidence type="ECO:0000256" key="5">
    <source>
        <dbReference type="ARBA" id="ARBA00022747"/>
    </source>
</evidence>
<dbReference type="EMBL" id="AP024702">
    <property type="protein sequence ID" value="BCX47644.1"/>
    <property type="molecule type" value="Genomic_DNA"/>
</dbReference>
<evidence type="ECO:0000256" key="1">
    <source>
        <dbReference type="ARBA" id="ARBA00011975"/>
    </source>
</evidence>
<dbReference type="InterPro" id="IPR029063">
    <property type="entry name" value="SAM-dependent_MTases_sf"/>
</dbReference>
<evidence type="ECO:0000256" key="6">
    <source>
        <dbReference type="ARBA" id="ARBA00047422"/>
    </source>
</evidence>
<keyword evidence="8" id="KW-1185">Reference proteome</keyword>